<evidence type="ECO:0000313" key="2">
    <source>
        <dbReference type="EMBL" id="KAL0108659.1"/>
    </source>
</evidence>
<dbReference type="Proteomes" id="UP001430953">
    <property type="component" value="Unassembled WGS sequence"/>
</dbReference>
<keyword evidence="3" id="KW-1185">Reference proteome</keyword>
<proteinExistence type="predicted"/>
<accession>A0AAW2F1R7</accession>
<feature type="region of interest" description="Disordered" evidence="1">
    <location>
        <begin position="1"/>
        <end position="113"/>
    </location>
</feature>
<gene>
    <name evidence="2" type="ORF">PUN28_015255</name>
</gene>
<protein>
    <submittedName>
        <fullName evidence="2">Uncharacterized protein</fullName>
    </submittedName>
</protein>
<sequence length="129" mass="14108">MSQEWDHSVQRGDQAQRRHTQWLSEPPPMRRPGRRRPAGQPADQQLGRRTRDAVTSGTTERLESRAAGRPPPRAPTAPRLHPRLDHARLGQLCHHQSRGRALPTGTGTPAASGAINCGAVTVATPARSR</sequence>
<dbReference type="EMBL" id="JADYXP020000016">
    <property type="protein sequence ID" value="KAL0108659.1"/>
    <property type="molecule type" value="Genomic_DNA"/>
</dbReference>
<feature type="compositionally biased region" description="Basic and acidic residues" evidence="1">
    <location>
        <begin position="1"/>
        <end position="16"/>
    </location>
</feature>
<dbReference type="AlphaFoldDB" id="A0AAW2F1R7"/>
<reference evidence="2 3" key="1">
    <citation type="submission" date="2023-03" db="EMBL/GenBank/DDBJ databases">
        <title>High recombination rates correlate with genetic variation in Cardiocondyla obscurior ants.</title>
        <authorList>
            <person name="Errbii M."/>
        </authorList>
    </citation>
    <scope>NUCLEOTIDE SEQUENCE [LARGE SCALE GENOMIC DNA]</scope>
    <source>
        <strain evidence="2">Alpha-2009</strain>
        <tissue evidence="2">Whole body</tissue>
    </source>
</reference>
<evidence type="ECO:0000313" key="3">
    <source>
        <dbReference type="Proteomes" id="UP001430953"/>
    </source>
</evidence>
<evidence type="ECO:0000256" key="1">
    <source>
        <dbReference type="SAM" id="MobiDB-lite"/>
    </source>
</evidence>
<name>A0AAW2F1R7_9HYME</name>
<organism evidence="2 3">
    <name type="scientific">Cardiocondyla obscurior</name>
    <dbReference type="NCBI Taxonomy" id="286306"/>
    <lineage>
        <taxon>Eukaryota</taxon>
        <taxon>Metazoa</taxon>
        <taxon>Ecdysozoa</taxon>
        <taxon>Arthropoda</taxon>
        <taxon>Hexapoda</taxon>
        <taxon>Insecta</taxon>
        <taxon>Pterygota</taxon>
        <taxon>Neoptera</taxon>
        <taxon>Endopterygota</taxon>
        <taxon>Hymenoptera</taxon>
        <taxon>Apocrita</taxon>
        <taxon>Aculeata</taxon>
        <taxon>Formicoidea</taxon>
        <taxon>Formicidae</taxon>
        <taxon>Myrmicinae</taxon>
        <taxon>Cardiocondyla</taxon>
    </lineage>
</organism>
<comment type="caution">
    <text evidence="2">The sequence shown here is derived from an EMBL/GenBank/DDBJ whole genome shotgun (WGS) entry which is preliminary data.</text>
</comment>